<feature type="transmembrane region" description="Helical" evidence="1">
    <location>
        <begin position="12"/>
        <end position="31"/>
    </location>
</feature>
<evidence type="ECO:0000256" key="1">
    <source>
        <dbReference type="SAM" id="Phobius"/>
    </source>
</evidence>
<evidence type="ECO:0000313" key="3">
    <source>
        <dbReference type="Proteomes" id="UP000323707"/>
    </source>
</evidence>
<keyword evidence="1" id="KW-0812">Transmembrane</keyword>
<sequence>MAKVVVVSEKSAVLGFVINLLGLGFFGFDRFYKGDFILGTFKLIMGVFMAIGGLFFGFYLVTDEASQAIENGNTFLQYSRYVVGGYFFLWIFDFILVPLGIIKDNAKKRAKLAMS</sequence>
<accession>A0A5M9QS52</accession>
<dbReference type="RefSeq" id="WP_150337213.1">
    <property type="nucleotide sequence ID" value="NZ_JAERIX010000035.1"/>
</dbReference>
<dbReference type="Proteomes" id="UP000323707">
    <property type="component" value="Unassembled WGS sequence"/>
</dbReference>
<keyword evidence="1" id="KW-0472">Membrane</keyword>
<proteinExistence type="predicted"/>
<gene>
    <name evidence="2" type="ORF">F4V45_04260</name>
</gene>
<feature type="transmembrane region" description="Helical" evidence="1">
    <location>
        <begin position="43"/>
        <end position="61"/>
    </location>
</feature>
<organism evidence="2 3">
    <name type="scientific">Helicobacter canis</name>
    <dbReference type="NCBI Taxonomy" id="29419"/>
    <lineage>
        <taxon>Bacteria</taxon>
        <taxon>Pseudomonadati</taxon>
        <taxon>Campylobacterota</taxon>
        <taxon>Epsilonproteobacteria</taxon>
        <taxon>Campylobacterales</taxon>
        <taxon>Helicobacteraceae</taxon>
        <taxon>Helicobacter</taxon>
    </lineage>
</organism>
<evidence type="ECO:0008006" key="4">
    <source>
        <dbReference type="Google" id="ProtNLM"/>
    </source>
</evidence>
<name>A0A5M9QS52_9HELI</name>
<keyword evidence="1" id="KW-1133">Transmembrane helix</keyword>
<comment type="caution">
    <text evidence="2">The sequence shown here is derived from an EMBL/GenBank/DDBJ whole genome shotgun (WGS) entry which is preliminary data.</text>
</comment>
<reference evidence="2 3" key="1">
    <citation type="submission" date="2019-09" db="EMBL/GenBank/DDBJ databases">
        <title>Draft genome sequence of various Type strains from the CCUG.</title>
        <authorList>
            <person name="Pineiro-Iglesias B."/>
            <person name="Tunovic T."/>
            <person name="Unosson C."/>
            <person name="Inganas E."/>
            <person name="Ohlen M."/>
            <person name="Cardew S."/>
            <person name="Jensie-Markopoulos S."/>
            <person name="Salva-Serra F."/>
            <person name="Jaen-Luchoro D."/>
            <person name="Karlsson R."/>
            <person name="Svensson-Stadler L."/>
            <person name="Chun J."/>
            <person name="Moore E."/>
        </authorList>
    </citation>
    <scope>NUCLEOTIDE SEQUENCE [LARGE SCALE GENOMIC DNA]</scope>
    <source>
        <strain evidence="2 3">CCUG 32756T</strain>
    </source>
</reference>
<dbReference type="EMBL" id="VXKE01000012">
    <property type="protein sequence ID" value="KAA8709855.1"/>
    <property type="molecule type" value="Genomic_DNA"/>
</dbReference>
<dbReference type="AlphaFoldDB" id="A0A5M9QS52"/>
<evidence type="ECO:0000313" key="2">
    <source>
        <dbReference type="EMBL" id="KAA8709855.1"/>
    </source>
</evidence>
<feature type="transmembrane region" description="Helical" evidence="1">
    <location>
        <begin position="81"/>
        <end position="102"/>
    </location>
</feature>
<protein>
    <recommendedName>
        <fullName evidence="4">TM2 domain-containing protein</fullName>
    </recommendedName>
</protein>